<dbReference type="Pfam" id="PF03140">
    <property type="entry name" value="DUF247"/>
    <property type="match status" value="2"/>
</dbReference>
<accession>A0A835DBQ5</accession>
<reference evidence="1 2" key="1">
    <citation type="submission" date="2020-04" db="EMBL/GenBank/DDBJ databases">
        <title>Plant Genome Project.</title>
        <authorList>
            <person name="Zhang R.-G."/>
        </authorList>
    </citation>
    <scope>NUCLEOTIDE SEQUENCE [LARGE SCALE GENOMIC DNA]</scope>
    <source>
        <strain evidence="1">YNK0</strain>
        <tissue evidence="1">Leaf</tissue>
    </source>
</reference>
<comment type="caution">
    <text evidence="1">The sequence shown here is derived from an EMBL/GenBank/DDBJ whole genome shotgun (WGS) entry which is preliminary data.</text>
</comment>
<dbReference type="OrthoDB" id="1849062at2759"/>
<name>A0A835DBQ5_TETSI</name>
<evidence type="ECO:0000313" key="2">
    <source>
        <dbReference type="Proteomes" id="UP000655225"/>
    </source>
</evidence>
<proteinExistence type="predicted"/>
<gene>
    <name evidence="1" type="ORF">HHK36_017225</name>
</gene>
<organism evidence="1 2">
    <name type="scientific">Tetracentron sinense</name>
    <name type="common">Spur-leaf</name>
    <dbReference type="NCBI Taxonomy" id="13715"/>
    <lineage>
        <taxon>Eukaryota</taxon>
        <taxon>Viridiplantae</taxon>
        <taxon>Streptophyta</taxon>
        <taxon>Embryophyta</taxon>
        <taxon>Tracheophyta</taxon>
        <taxon>Spermatophyta</taxon>
        <taxon>Magnoliopsida</taxon>
        <taxon>Trochodendrales</taxon>
        <taxon>Trochodendraceae</taxon>
        <taxon>Tetracentron</taxon>
    </lineage>
</organism>
<sequence>MEANKKWYDPSVVSIGPYHHDKPELKPMDKLKIPITQQFIQDSCKLVNVFYNEYYDDEISPDELCNIILDLFLLDNQIPFIVLKELMRLRFHGDDEGKQMISNFIIEQATNEYEELHYDNFWAYHSATELKAMGIKFKRSRTSHFKDVVFKAYPVHGELSLPPILVKESTKAKFFNLIAYENCPDTPQDSGVSSYAYFMRALIANGNDVKELRLVGILQNFLSGDEQVVDLFKKLATGALTDVLVYGIVKGQIRKYCHSNMIRMRIWMVEVKHTYFRSP</sequence>
<evidence type="ECO:0000313" key="1">
    <source>
        <dbReference type="EMBL" id="KAF8398298.1"/>
    </source>
</evidence>
<dbReference type="InterPro" id="IPR004158">
    <property type="entry name" value="DUF247_pln"/>
</dbReference>
<dbReference type="AlphaFoldDB" id="A0A835DBQ5"/>
<protein>
    <submittedName>
        <fullName evidence="1">Uncharacterized protein</fullName>
    </submittedName>
</protein>
<dbReference type="EMBL" id="JABCRI010000011">
    <property type="protein sequence ID" value="KAF8398298.1"/>
    <property type="molecule type" value="Genomic_DNA"/>
</dbReference>
<dbReference type="PANTHER" id="PTHR31549:SF171">
    <property type="entry name" value="GI15025"/>
    <property type="match status" value="1"/>
</dbReference>
<keyword evidence="2" id="KW-1185">Reference proteome</keyword>
<dbReference type="Proteomes" id="UP000655225">
    <property type="component" value="Unassembled WGS sequence"/>
</dbReference>
<dbReference type="OMA" id="IAYENCP"/>
<dbReference type="PANTHER" id="PTHR31549">
    <property type="entry name" value="PROTEIN, PUTATIVE (DUF247)-RELATED-RELATED"/>
    <property type="match status" value="1"/>
</dbReference>